<keyword evidence="7" id="KW-1185">Reference proteome</keyword>
<dbReference type="AlphaFoldDB" id="A0A6G8QC27"/>
<dbReference type="Gene3D" id="3.60.20.40">
    <property type="match status" value="1"/>
</dbReference>
<dbReference type="GO" id="GO:0016787">
    <property type="term" value="F:hydrolase activity"/>
    <property type="evidence" value="ECO:0007669"/>
    <property type="project" value="UniProtKB-KW"/>
</dbReference>
<keyword evidence="2" id="KW-0808">Transferase</keyword>
<dbReference type="PANTHER" id="PTHR43199:SF1">
    <property type="entry name" value="GLUTATHIONE HYDROLASE PROENZYME"/>
    <property type="match status" value="1"/>
</dbReference>
<dbReference type="Proteomes" id="UP000501452">
    <property type="component" value="Chromosome"/>
</dbReference>
<dbReference type="PANTHER" id="PTHR43199">
    <property type="entry name" value="GLUTATHIONE HYDROLASE"/>
    <property type="match status" value="1"/>
</dbReference>
<feature type="compositionally biased region" description="Basic and acidic residues" evidence="5">
    <location>
        <begin position="23"/>
        <end position="32"/>
    </location>
</feature>
<feature type="region of interest" description="Disordered" evidence="5">
    <location>
        <begin position="18"/>
        <end position="92"/>
    </location>
</feature>
<dbReference type="InterPro" id="IPR043138">
    <property type="entry name" value="GGT_lsub"/>
</dbReference>
<evidence type="ECO:0000256" key="2">
    <source>
        <dbReference type="ARBA" id="ARBA00022679"/>
    </source>
</evidence>
<dbReference type="KEGG" id="rub:GBA63_15930"/>
<feature type="compositionally biased region" description="Low complexity" evidence="5">
    <location>
        <begin position="36"/>
        <end position="45"/>
    </location>
</feature>
<dbReference type="SUPFAM" id="SSF56235">
    <property type="entry name" value="N-terminal nucleophile aminohydrolases (Ntn hydrolases)"/>
    <property type="match status" value="1"/>
</dbReference>
<dbReference type="RefSeq" id="WP_166177734.1">
    <property type="nucleotide sequence ID" value="NZ_CP045119.1"/>
</dbReference>
<protein>
    <recommendedName>
        <fullName evidence="8">Gamma-glutamyltransferase</fullName>
    </recommendedName>
</protein>
<keyword evidence="3" id="KW-0378">Hydrolase</keyword>
<reference evidence="6 7" key="1">
    <citation type="submission" date="2019-10" db="EMBL/GenBank/DDBJ databases">
        <title>Rubrobacter sp nov SCSIO 52090 isolated from a deep-sea sediment in the South China Sea.</title>
        <authorList>
            <person name="Chen R.W."/>
        </authorList>
    </citation>
    <scope>NUCLEOTIDE SEQUENCE [LARGE SCALE GENOMIC DNA]</scope>
    <source>
        <strain evidence="6 7">SCSIO 52909</strain>
    </source>
</reference>
<keyword evidence="4" id="KW-0865">Zymogen</keyword>
<dbReference type="Pfam" id="PF01019">
    <property type="entry name" value="G_glu_transpept"/>
    <property type="match status" value="1"/>
</dbReference>
<dbReference type="GO" id="GO:0016740">
    <property type="term" value="F:transferase activity"/>
    <property type="evidence" value="ECO:0007669"/>
    <property type="project" value="UniProtKB-KW"/>
</dbReference>
<dbReference type="Gene3D" id="1.10.246.130">
    <property type="match status" value="1"/>
</dbReference>
<proteinExistence type="inferred from homology"/>
<comment type="similarity">
    <text evidence="1">Belongs to the gamma-glutamyltransferase family.</text>
</comment>
<evidence type="ECO:0000256" key="5">
    <source>
        <dbReference type="SAM" id="MobiDB-lite"/>
    </source>
</evidence>
<dbReference type="EMBL" id="CP045119">
    <property type="protein sequence ID" value="QIN83971.1"/>
    <property type="molecule type" value="Genomic_DNA"/>
</dbReference>
<organism evidence="6 7">
    <name type="scientific">Rubrobacter tropicus</name>
    <dbReference type="NCBI Taxonomy" id="2653851"/>
    <lineage>
        <taxon>Bacteria</taxon>
        <taxon>Bacillati</taxon>
        <taxon>Actinomycetota</taxon>
        <taxon>Rubrobacteria</taxon>
        <taxon>Rubrobacterales</taxon>
        <taxon>Rubrobacteraceae</taxon>
        <taxon>Rubrobacter</taxon>
    </lineage>
</organism>
<evidence type="ECO:0000313" key="7">
    <source>
        <dbReference type="Proteomes" id="UP000501452"/>
    </source>
</evidence>
<dbReference type="PRINTS" id="PR01210">
    <property type="entry name" value="GGTRANSPTASE"/>
</dbReference>
<dbReference type="InterPro" id="IPR043137">
    <property type="entry name" value="GGT_ssub_C"/>
</dbReference>
<name>A0A6G8QC27_9ACTN</name>
<gene>
    <name evidence="6" type="ORF">GBA63_15930</name>
</gene>
<evidence type="ECO:0000313" key="6">
    <source>
        <dbReference type="EMBL" id="QIN83971.1"/>
    </source>
</evidence>
<feature type="region of interest" description="Disordered" evidence="5">
    <location>
        <begin position="615"/>
        <end position="634"/>
    </location>
</feature>
<evidence type="ECO:0000256" key="4">
    <source>
        <dbReference type="ARBA" id="ARBA00023145"/>
    </source>
</evidence>
<evidence type="ECO:0000256" key="1">
    <source>
        <dbReference type="ARBA" id="ARBA00009381"/>
    </source>
</evidence>
<dbReference type="InterPro" id="IPR051792">
    <property type="entry name" value="GGT_bact"/>
</dbReference>
<evidence type="ECO:0000256" key="3">
    <source>
        <dbReference type="ARBA" id="ARBA00022801"/>
    </source>
</evidence>
<evidence type="ECO:0008006" key="8">
    <source>
        <dbReference type="Google" id="ProtNLM"/>
    </source>
</evidence>
<dbReference type="PROSITE" id="PS51257">
    <property type="entry name" value="PROKAR_LIPOPROTEIN"/>
    <property type="match status" value="1"/>
</dbReference>
<sequence length="634" mass="66433">MKRLLFALFVFVLCSCGTQPSPEQDRSGEEAGRGPATAGGTVTEESTVEESAGETTAAGGSDAAKEDEARKRPPGPELRDGPATTSTATRAAVGTNGMVSAAHPLAARAGVEVLEGGGNAFDAAVAVGAALNVVEPMMSGVGGYGATVVYDAEKGETRFLETGSRTPESLDPSMFRPPAPGYQENRCGGPVVSTPGNLNAWELMWEEYGEEEWSRLFEPAIGYAEDGFVIGGETAGWIGSEYPAFPAYAQEIYGRDGAPLQTGDRLVQDDLAGSMRTIAKNGAGAVYGGELGRAMVAEARENGSSLTQEDLRENRARWRETIGADYRGDRVVTAGPPATAWGSLVRLGTMEELDPVSLGQNTSPYVHALTEISKGAFSQTSRYADDPPLDRLLSEGYLARQAATVDFSGVAPYEPPVTFDSATSCSPTGYVPTADGSSASASAQASVGHTTHFVVADGEGNVVSSTQTLGNVFGSKLMPEGTGLWLNDQLAWSRFEPQGNVFDVYPGRQTLYALCPTIVLRDGRPVIALGTPGGRTIPQTTTQMITNMEAFDMDVQEAISAPRFSFVIPDLLGVEPGIPAAVQGDLEALGHDVYVDELGFGNAHGLTIEYDAQGKPERFTGGADPRGEGAATGL</sequence>
<dbReference type="InterPro" id="IPR029055">
    <property type="entry name" value="Ntn_hydrolases_N"/>
</dbReference>
<accession>A0A6G8QC27</accession>